<proteinExistence type="predicted"/>
<dbReference type="InterPro" id="IPR009910">
    <property type="entry name" value="DUF1450"/>
</dbReference>
<name>A0A841L8L9_9FIRM</name>
<sequence>MAEVKFCENNFGHGTDDIAERLKNEGISVEIEPCLGYCGDCAVGPFALVDDEFVQADSPEELYEKIKEQM</sequence>
<evidence type="ECO:0000313" key="2">
    <source>
        <dbReference type="Proteomes" id="UP000579281"/>
    </source>
</evidence>
<reference evidence="1 2" key="1">
    <citation type="submission" date="2020-08" db="EMBL/GenBank/DDBJ databases">
        <title>Genomic Encyclopedia of Type Strains, Phase IV (KMG-IV): sequencing the most valuable type-strain genomes for metagenomic binning, comparative biology and taxonomic classification.</title>
        <authorList>
            <person name="Goeker M."/>
        </authorList>
    </citation>
    <scope>NUCLEOTIDE SEQUENCE [LARGE SCALE GENOMIC DNA]</scope>
    <source>
        <strain evidence="1 2">DSM 103526</strain>
    </source>
</reference>
<dbReference type="RefSeq" id="WP_184313226.1">
    <property type="nucleotide sequence ID" value="NZ_JACHEN010000043.1"/>
</dbReference>
<dbReference type="EMBL" id="JACHEN010000043">
    <property type="protein sequence ID" value="MBB6218605.1"/>
    <property type="molecule type" value="Genomic_DNA"/>
</dbReference>
<accession>A0A841L8L9</accession>
<comment type="caution">
    <text evidence="1">The sequence shown here is derived from an EMBL/GenBank/DDBJ whole genome shotgun (WGS) entry which is preliminary data.</text>
</comment>
<gene>
    <name evidence="1" type="ORF">HNQ80_004779</name>
</gene>
<dbReference type="Proteomes" id="UP000579281">
    <property type="component" value="Unassembled WGS sequence"/>
</dbReference>
<organism evidence="1 2">
    <name type="scientific">Anaerosolibacter carboniphilus</name>
    <dbReference type="NCBI Taxonomy" id="1417629"/>
    <lineage>
        <taxon>Bacteria</taxon>
        <taxon>Bacillati</taxon>
        <taxon>Bacillota</taxon>
        <taxon>Clostridia</taxon>
        <taxon>Peptostreptococcales</taxon>
        <taxon>Thermotaleaceae</taxon>
        <taxon>Anaerosolibacter</taxon>
    </lineage>
</organism>
<evidence type="ECO:0000313" key="1">
    <source>
        <dbReference type="EMBL" id="MBB6218605.1"/>
    </source>
</evidence>
<keyword evidence="2" id="KW-1185">Reference proteome</keyword>
<protein>
    <submittedName>
        <fullName evidence="1">Uncharacterized protein YuzB (UPF0349 family)</fullName>
    </submittedName>
</protein>
<dbReference type="AlphaFoldDB" id="A0A841L8L9"/>
<dbReference type="Pfam" id="PF07293">
    <property type="entry name" value="DUF1450"/>
    <property type="match status" value="1"/>
</dbReference>